<keyword evidence="3" id="KW-1185">Reference proteome</keyword>
<sequence>MTWSLVGITLSVLLNNFFSYSFDVRKTLFLKKSLTHFRKVISLLSIFVAAGHLVSSRGLYGVSLNKKLYRKFALTSVALVSIKSFVLQLMLKVTR</sequence>
<dbReference type="EMBL" id="CAJVPP010000210">
    <property type="protein sequence ID" value="CAG8456129.1"/>
    <property type="molecule type" value="Genomic_DNA"/>
</dbReference>
<feature type="transmembrane region" description="Helical" evidence="1">
    <location>
        <begin position="40"/>
        <end position="60"/>
    </location>
</feature>
<protein>
    <submittedName>
        <fullName evidence="2">7111_t:CDS:1</fullName>
    </submittedName>
</protein>
<reference evidence="2" key="1">
    <citation type="submission" date="2021-06" db="EMBL/GenBank/DDBJ databases">
        <authorList>
            <person name="Kallberg Y."/>
            <person name="Tangrot J."/>
            <person name="Rosling A."/>
        </authorList>
    </citation>
    <scope>NUCLEOTIDE SEQUENCE</scope>
    <source>
        <strain evidence="2">87-6 pot B 2015</strain>
    </source>
</reference>
<evidence type="ECO:0000313" key="2">
    <source>
        <dbReference type="EMBL" id="CAG8456129.1"/>
    </source>
</evidence>
<dbReference type="Proteomes" id="UP000789375">
    <property type="component" value="Unassembled WGS sequence"/>
</dbReference>
<gene>
    <name evidence="2" type="ORF">FMOSSE_LOCUS1797</name>
</gene>
<evidence type="ECO:0000313" key="3">
    <source>
        <dbReference type="Proteomes" id="UP000789375"/>
    </source>
</evidence>
<organism evidence="2 3">
    <name type="scientific">Funneliformis mosseae</name>
    <name type="common">Endomycorrhizal fungus</name>
    <name type="synonym">Glomus mosseae</name>
    <dbReference type="NCBI Taxonomy" id="27381"/>
    <lineage>
        <taxon>Eukaryota</taxon>
        <taxon>Fungi</taxon>
        <taxon>Fungi incertae sedis</taxon>
        <taxon>Mucoromycota</taxon>
        <taxon>Glomeromycotina</taxon>
        <taxon>Glomeromycetes</taxon>
        <taxon>Glomerales</taxon>
        <taxon>Glomeraceae</taxon>
        <taxon>Funneliformis</taxon>
    </lineage>
</organism>
<keyword evidence="1" id="KW-0812">Transmembrane</keyword>
<evidence type="ECO:0000256" key="1">
    <source>
        <dbReference type="SAM" id="Phobius"/>
    </source>
</evidence>
<dbReference type="AlphaFoldDB" id="A0A9N8YW04"/>
<feature type="transmembrane region" description="Helical" evidence="1">
    <location>
        <begin position="72"/>
        <end position="91"/>
    </location>
</feature>
<comment type="caution">
    <text evidence="2">The sequence shown here is derived from an EMBL/GenBank/DDBJ whole genome shotgun (WGS) entry which is preliminary data.</text>
</comment>
<proteinExistence type="predicted"/>
<keyword evidence="1" id="KW-1133">Transmembrane helix</keyword>
<keyword evidence="1" id="KW-0472">Membrane</keyword>
<name>A0A9N8YW04_FUNMO</name>
<accession>A0A9N8YW04</accession>